<dbReference type="CTD" id="8942"/>
<dbReference type="GO" id="GO:0043420">
    <property type="term" value="P:anthranilate metabolic process"/>
    <property type="evidence" value="ECO:0007669"/>
    <property type="project" value="UniProtKB-UniRule"/>
</dbReference>
<sequence length="511" mass="57304">MSSTKRSCHDVSDQPPLKRHFPLGQDLSAPSSPVQELLQQAAGFACTLTDQQFARCMDRIDPLRHLREEFEIPRMNTIPTVDESVVNMEDDGIYMCGNSLGLMPRSIRGIVSQELDKWANMGVLGHFSGSMPWAMSDELLVGKMAKLVGANEDEVAIMNGLSVNIHMLLVSFYRPTKERHKILIEDHAFPSDHYIAESQIDLHGFNPQTSLLTAKAREGEHCLQMADLMDLIEREGDSIAVIMLPGIQYYTGQVFDMKAITEAGHKKGCVVGFDLAHAVGNIEMHLHDWNVDFAAWCTYKYLNSGAGASAGAFLHDRHSRNNHPRLTGWWGHQMTTRFHMDNKMHLAPGIAGYRVTNPSFMANIPVKASLEIFAKTSLSALRKKSLLLTGYLEYLVRLYFSRPQSQSQNESIGKTESDAATGVYIDIITPSDPAERGCQLSLMFNTTIDDVLTQLFKRGVLCDERKPNVIRIAPTPLYTKFEDVWRMIQALRDSLDAVKQQKCGRSLDELD</sequence>
<dbReference type="GeneID" id="110986222"/>
<dbReference type="InterPro" id="IPR015422">
    <property type="entry name" value="PyrdxlP-dep_Trfase_small"/>
</dbReference>
<evidence type="ECO:0000256" key="6">
    <source>
        <dbReference type="SAM" id="MobiDB-lite"/>
    </source>
</evidence>
<comment type="catalytic activity">
    <reaction evidence="4 5">
        <text>L-kynurenine + H2O = anthranilate + L-alanine + H(+)</text>
        <dbReference type="Rhea" id="RHEA:16813"/>
        <dbReference type="ChEBI" id="CHEBI:15377"/>
        <dbReference type="ChEBI" id="CHEBI:15378"/>
        <dbReference type="ChEBI" id="CHEBI:16567"/>
        <dbReference type="ChEBI" id="CHEBI:57959"/>
        <dbReference type="ChEBI" id="CHEBI:57972"/>
        <dbReference type="EC" id="3.7.1.3"/>
    </reaction>
</comment>
<evidence type="ECO:0000313" key="10">
    <source>
        <dbReference type="RefSeq" id="XP_022103617.1"/>
    </source>
</evidence>
<dbReference type="GO" id="GO:0097053">
    <property type="term" value="P:L-kynurenine catabolic process"/>
    <property type="evidence" value="ECO:0007669"/>
    <property type="project" value="UniProtKB-UniRule"/>
</dbReference>
<keyword evidence="8" id="KW-1185">Reference proteome</keyword>
<feature type="domain" description="Aminotransferase class V" evidence="7">
    <location>
        <begin position="143"/>
        <end position="393"/>
    </location>
</feature>
<comment type="catalytic activity">
    <reaction evidence="5">
        <text>3-hydroxy-L-kynurenine + H2O = 3-hydroxyanthranilate + L-alanine + H(+)</text>
        <dbReference type="Rhea" id="RHEA:25143"/>
        <dbReference type="ChEBI" id="CHEBI:15377"/>
        <dbReference type="ChEBI" id="CHEBI:15378"/>
        <dbReference type="ChEBI" id="CHEBI:36559"/>
        <dbReference type="ChEBI" id="CHEBI:57972"/>
        <dbReference type="ChEBI" id="CHEBI:58125"/>
        <dbReference type="EC" id="3.7.1.3"/>
    </reaction>
</comment>
<evidence type="ECO:0000259" key="7">
    <source>
        <dbReference type="Pfam" id="PF00266"/>
    </source>
</evidence>
<dbReference type="SUPFAM" id="SSF53383">
    <property type="entry name" value="PLP-dependent transferases"/>
    <property type="match status" value="1"/>
</dbReference>
<dbReference type="PANTHER" id="PTHR14084">
    <property type="entry name" value="KYNURENINASE"/>
    <property type="match status" value="1"/>
</dbReference>
<feature type="modified residue" description="N6-(pyridoxal phosphate)lysine" evidence="4">
    <location>
        <position position="300"/>
    </location>
</feature>
<dbReference type="RefSeq" id="XP_022103617.1">
    <property type="nucleotide sequence ID" value="XM_022247925.1"/>
</dbReference>
<evidence type="ECO:0000256" key="2">
    <source>
        <dbReference type="ARBA" id="ARBA00022801"/>
    </source>
</evidence>
<reference evidence="9 10" key="1">
    <citation type="submission" date="2025-04" db="UniProtKB">
        <authorList>
            <consortium name="RefSeq"/>
        </authorList>
    </citation>
    <scope>IDENTIFICATION</scope>
</reference>
<dbReference type="PIRSF" id="PIRSF038800">
    <property type="entry name" value="KYNU"/>
    <property type="match status" value="1"/>
</dbReference>
<dbReference type="Proteomes" id="UP000694845">
    <property type="component" value="Unplaced"/>
</dbReference>
<dbReference type="PANTHER" id="PTHR14084:SF0">
    <property type="entry name" value="KYNURENINASE"/>
    <property type="match status" value="1"/>
</dbReference>
<dbReference type="RefSeq" id="XP_022103618.1">
    <property type="nucleotide sequence ID" value="XM_022247926.1"/>
</dbReference>
<dbReference type="GO" id="GO:0030170">
    <property type="term" value="F:pyridoxal phosphate binding"/>
    <property type="evidence" value="ECO:0007669"/>
    <property type="project" value="UniProtKB-UniRule"/>
</dbReference>
<comment type="pathway">
    <text evidence="4 5">Amino-acid degradation; L-kynurenine degradation; L-alanine and anthranilate from L-kynurenine: step 1/1.</text>
</comment>
<accession>A0A8B7ZD64</accession>
<comment type="subunit">
    <text evidence="4 5">Homodimer.</text>
</comment>
<feature type="binding site" evidence="4">
    <location>
        <position position="274"/>
    </location>
    <ligand>
        <name>pyridoxal 5'-phosphate</name>
        <dbReference type="ChEBI" id="CHEBI:597326"/>
    </ligand>
</feature>
<dbReference type="AlphaFoldDB" id="A0A8B7ZD64"/>
<feature type="region of interest" description="Disordered" evidence="6">
    <location>
        <begin position="1"/>
        <end position="26"/>
    </location>
</feature>
<dbReference type="GO" id="GO:0005737">
    <property type="term" value="C:cytoplasm"/>
    <property type="evidence" value="ECO:0007669"/>
    <property type="project" value="UniProtKB-SubCell"/>
</dbReference>
<dbReference type="FunFam" id="3.40.640.10:FF:000031">
    <property type="entry name" value="Kynureninase"/>
    <property type="match status" value="1"/>
</dbReference>
<dbReference type="HAMAP" id="MF_01970">
    <property type="entry name" value="Kynureninase"/>
    <property type="match status" value="1"/>
</dbReference>
<dbReference type="InterPro" id="IPR000192">
    <property type="entry name" value="Aminotrans_V_dom"/>
</dbReference>
<dbReference type="OrthoDB" id="5978656at2759"/>
<dbReference type="GO" id="GO:0019441">
    <property type="term" value="P:L-tryptophan catabolic process to kynurenine"/>
    <property type="evidence" value="ECO:0007669"/>
    <property type="project" value="TreeGrafter"/>
</dbReference>
<dbReference type="Gene3D" id="3.40.640.10">
    <property type="entry name" value="Type I PLP-dependent aspartate aminotransferase-like (Major domain)"/>
    <property type="match status" value="1"/>
</dbReference>
<dbReference type="NCBIfam" id="TIGR01814">
    <property type="entry name" value="kynureninase"/>
    <property type="match status" value="1"/>
</dbReference>
<keyword evidence="4 5" id="KW-0963">Cytoplasm</keyword>
<dbReference type="Pfam" id="PF22580">
    <property type="entry name" value="KYNU_C"/>
    <property type="match status" value="1"/>
</dbReference>
<evidence type="ECO:0000313" key="9">
    <source>
        <dbReference type="RefSeq" id="XP_022103616.1"/>
    </source>
</evidence>
<feature type="binding site" evidence="4">
    <location>
        <position position="161"/>
    </location>
    <ligand>
        <name>pyridoxal 5'-phosphate</name>
        <dbReference type="ChEBI" id="CHEBI:597326"/>
    </ligand>
</feature>
<proteinExistence type="inferred from homology"/>
<dbReference type="UniPathway" id="UPA00253">
    <property type="reaction ID" value="UER00329"/>
</dbReference>
<comment type="subcellular location">
    <subcellularLocation>
        <location evidence="4 5">Cytoplasm</location>
    </subcellularLocation>
</comment>
<feature type="binding site" evidence="4">
    <location>
        <position position="299"/>
    </location>
    <ligand>
        <name>pyridoxal 5'-phosphate</name>
        <dbReference type="ChEBI" id="CHEBI:597326"/>
    </ligand>
</feature>
<feature type="binding site" evidence="4">
    <location>
        <begin position="189"/>
        <end position="192"/>
    </location>
    <ligand>
        <name>pyridoxal 5'-phosphate</name>
        <dbReference type="ChEBI" id="CHEBI:597326"/>
    </ligand>
</feature>
<dbReference type="InterPro" id="IPR015424">
    <property type="entry name" value="PyrdxlP-dep_Trfase"/>
</dbReference>
<dbReference type="KEGG" id="aplc:110986222"/>
<protein>
    <recommendedName>
        <fullName evidence="4 5">Kynureninase</fullName>
        <ecNumber evidence="4 5">3.7.1.3</ecNumber>
    </recommendedName>
    <alternativeName>
        <fullName evidence="4">L-kynurenine hydrolase</fullName>
    </alternativeName>
</protein>
<comment type="pathway">
    <text evidence="4 5">Cofactor biosynthesis; NAD(+) biosynthesis; quinolinate from L-kynurenine: step 2/3.</text>
</comment>
<comment type="function">
    <text evidence="4 5">Catalyzes the cleavage of L-kynurenine (L-Kyn) and L-3-hydroxykynurenine (L-3OHKyn) into anthranilic acid (AA) and 3-hydroxyanthranilic acid (3-OHAA), respectively.</text>
</comment>
<dbReference type="InterPro" id="IPR015421">
    <property type="entry name" value="PyrdxlP-dep_Trfase_major"/>
</dbReference>
<organism evidence="8 11">
    <name type="scientific">Acanthaster planci</name>
    <name type="common">Crown-of-thorns starfish</name>
    <dbReference type="NCBI Taxonomy" id="133434"/>
    <lineage>
        <taxon>Eukaryota</taxon>
        <taxon>Metazoa</taxon>
        <taxon>Echinodermata</taxon>
        <taxon>Eleutherozoa</taxon>
        <taxon>Asterozoa</taxon>
        <taxon>Asteroidea</taxon>
        <taxon>Valvatacea</taxon>
        <taxon>Valvatida</taxon>
        <taxon>Acanthasteridae</taxon>
        <taxon>Acanthaster</taxon>
    </lineage>
</organism>
<keyword evidence="2 4" id="KW-0378">Hydrolase</keyword>
<comment type="cofactor">
    <cofactor evidence="4 5">
        <name>pyridoxal 5'-phosphate</name>
        <dbReference type="ChEBI" id="CHEBI:597326"/>
    </cofactor>
</comment>
<dbReference type="OMA" id="LPGWNSH"/>
<dbReference type="UniPathway" id="UPA00334">
    <property type="reaction ID" value="UER00455"/>
</dbReference>
<keyword evidence="3 4" id="KW-0663">Pyridoxal phosphate</keyword>
<dbReference type="Pfam" id="PF00266">
    <property type="entry name" value="Aminotran_5"/>
    <property type="match status" value="1"/>
</dbReference>
<evidence type="ECO:0000256" key="4">
    <source>
        <dbReference type="HAMAP-Rule" id="MF_03017"/>
    </source>
</evidence>
<keyword evidence="1 4" id="KW-0662">Pyridine nucleotide biosynthesis</keyword>
<dbReference type="GO" id="GO:0030429">
    <property type="term" value="F:kynureninase activity"/>
    <property type="evidence" value="ECO:0007669"/>
    <property type="project" value="UniProtKB-UniRule"/>
</dbReference>
<dbReference type="InterPro" id="IPR010111">
    <property type="entry name" value="Kynureninase"/>
</dbReference>
<dbReference type="RefSeq" id="XP_022103616.1">
    <property type="nucleotide sequence ID" value="XM_022247924.1"/>
</dbReference>
<evidence type="ECO:0000313" key="8">
    <source>
        <dbReference type="Proteomes" id="UP000694845"/>
    </source>
</evidence>
<evidence type="ECO:0000256" key="1">
    <source>
        <dbReference type="ARBA" id="ARBA00022642"/>
    </source>
</evidence>
<gene>
    <name evidence="9 10 11" type="primary">LOC110986222</name>
    <name evidence="4" type="synonym">KYNU</name>
</gene>
<evidence type="ECO:0000313" key="11">
    <source>
        <dbReference type="RefSeq" id="XP_022103618.1"/>
    </source>
</evidence>
<feature type="binding site" evidence="4">
    <location>
        <position position="162"/>
    </location>
    <ligand>
        <name>pyridoxal 5'-phosphate</name>
        <dbReference type="ChEBI" id="CHEBI:597326"/>
    </ligand>
</feature>
<feature type="binding site" evidence="4">
    <location>
        <position position="329"/>
    </location>
    <ligand>
        <name>pyridoxal 5'-phosphate</name>
        <dbReference type="ChEBI" id="CHEBI:597326"/>
    </ligand>
</feature>
<dbReference type="EC" id="3.7.1.3" evidence="4 5"/>
<dbReference type="Gene3D" id="3.90.1150.10">
    <property type="entry name" value="Aspartate Aminotransferase, domain 1"/>
    <property type="match status" value="1"/>
</dbReference>
<dbReference type="GO" id="GO:0019805">
    <property type="term" value="P:quinolinate biosynthetic process"/>
    <property type="evidence" value="ECO:0007669"/>
    <property type="project" value="UniProtKB-UniRule"/>
</dbReference>
<name>A0A8B7ZD64_ACAPL</name>
<comment type="similarity">
    <text evidence="4 5">Belongs to the kynureninase family.</text>
</comment>
<evidence type="ECO:0000256" key="3">
    <source>
        <dbReference type="ARBA" id="ARBA00022898"/>
    </source>
</evidence>
<comment type="caution">
    <text evidence="4">Lacks conserved residue(s) required for the propagation of feature annotation.</text>
</comment>
<feature type="binding site" evidence="4">
    <location>
        <position position="357"/>
    </location>
    <ligand>
        <name>pyridoxal 5'-phosphate</name>
        <dbReference type="ChEBI" id="CHEBI:597326"/>
    </ligand>
</feature>
<feature type="binding site" evidence="4">
    <location>
        <position position="277"/>
    </location>
    <ligand>
        <name>pyridoxal 5'-phosphate</name>
        <dbReference type="ChEBI" id="CHEBI:597326"/>
    </ligand>
</feature>
<dbReference type="GO" id="GO:0034354">
    <property type="term" value="P:'de novo' NAD+ biosynthetic process from L-tryptophan"/>
    <property type="evidence" value="ECO:0007669"/>
    <property type="project" value="UniProtKB-UniRule"/>
</dbReference>
<evidence type="ECO:0000256" key="5">
    <source>
        <dbReference type="PIRNR" id="PIRNR038800"/>
    </source>
</evidence>